<dbReference type="GeneID" id="94695346"/>
<dbReference type="Gene3D" id="3.40.630.40">
    <property type="entry name" value="Zn-dependent exopeptidases"/>
    <property type="match status" value="1"/>
</dbReference>
<reference evidence="1 2" key="1">
    <citation type="submission" date="2016-10" db="EMBL/GenBank/DDBJ databases">
        <authorList>
            <person name="de Groot N.N."/>
        </authorList>
    </citation>
    <scope>NUCLEOTIDE SEQUENCE [LARGE SCALE GENOMIC DNA]</scope>
    <source>
        <strain evidence="1 2">LMG 24775</strain>
    </source>
</reference>
<proteinExistence type="predicted"/>
<name>A0A1H3F9X5_9BURK</name>
<sequence length="310" mass="34339">MHPVLRLISQNFLQSLPGAAGSGAADAAQPMVTSVAGTSAVVLDSPHSGTVYPQDFGSCLPLATLRQAEDTHVEKIYAFAPGMGVGWVEAHFPRIYLDANRDTTEIDTTMIEGDWPLPVTTDQVVLQKVRLGKGLIWKFTDEGVPIYDRQLPASELLQRIERCWKPYHAAVERAIDAAHARHGYSIHINCHSMPSVAASHATLHPGLVHADFVIGDRDGSTASPALSERICAFLRERGYSVDYNHPYKGVELVRRYGKPAEHRHSIQIEINRKLYMNEQTLELDQAGYLRLTTDLKVLVEQLMATDPRAL</sequence>
<gene>
    <name evidence="1" type="ORF">SAMN05421547_101537</name>
</gene>
<organism evidence="1 2">
    <name type="scientific">Delftia lacustris</name>
    <dbReference type="NCBI Taxonomy" id="558537"/>
    <lineage>
        <taxon>Bacteria</taxon>
        <taxon>Pseudomonadati</taxon>
        <taxon>Pseudomonadota</taxon>
        <taxon>Betaproteobacteria</taxon>
        <taxon>Burkholderiales</taxon>
        <taxon>Comamonadaceae</taxon>
        <taxon>Delftia</taxon>
    </lineage>
</organism>
<accession>A0A1H3F9X5</accession>
<dbReference type="Pfam" id="PF05013">
    <property type="entry name" value="FGase"/>
    <property type="match status" value="1"/>
</dbReference>
<dbReference type="EMBL" id="FNPE01000001">
    <property type="protein sequence ID" value="SDX86949.1"/>
    <property type="molecule type" value="Genomic_DNA"/>
</dbReference>
<dbReference type="InterPro" id="IPR007709">
    <property type="entry name" value="N-FG_amidohydro"/>
</dbReference>
<dbReference type="SUPFAM" id="SSF53187">
    <property type="entry name" value="Zn-dependent exopeptidases"/>
    <property type="match status" value="1"/>
</dbReference>
<dbReference type="AlphaFoldDB" id="A0A1H3F9X5"/>
<protein>
    <submittedName>
        <fullName evidence="1">N-formylglutamate deformylase</fullName>
    </submittedName>
</protein>
<evidence type="ECO:0000313" key="2">
    <source>
        <dbReference type="Proteomes" id="UP000183417"/>
    </source>
</evidence>
<dbReference type="RefSeq" id="WP_047218928.1">
    <property type="nucleotide sequence ID" value="NZ_CP069318.1"/>
</dbReference>
<evidence type="ECO:0000313" key="1">
    <source>
        <dbReference type="EMBL" id="SDX86949.1"/>
    </source>
</evidence>
<dbReference type="Proteomes" id="UP000183417">
    <property type="component" value="Unassembled WGS sequence"/>
</dbReference>